<keyword evidence="3" id="KW-0804">Transcription</keyword>
<dbReference type="Gene3D" id="1.10.10.10">
    <property type="entry name" value="Winged helix-like DNA-binding domain superfamily/Winged helix DNA-binding domain"/>
    <property type="match status" value="1"/>
</dbReference>
<dbReference type="EMBL" id="JAAGBB010000018">
    <property type="protein sequence ID" value="MBR0665833.1"/>
    <property type="molecule type" value="Genomic_DNA"/>
</dbReference>
<dbReference type="Pfam" id="PF07729">
    <property type="entry name" value="FCD"/>
    <property type="match status" value="1"/>
</dbReference>
<keyword evidence="6" id="KW-1185">Reference proteome</keyword>
<dbReference type="PRINTS" id="PR00035">
    <property type="entry name" value="HTHGNTR"/>
</dbReference>
<dbReference type="PANTHER" id="PTHR43537">
    <property type="entry name" value="TRANSCRIPTIONAL REGULATOR, GNTR FAMILY"/>
    <property type="match status" value="1"/>
</dbReference>
<evidence type="ECO:0000256" key="3">
    <source>
        <dbReference type="ARBA" id="ARBA00023163"/>
    </source>
</evidence>
<dbReference type="InterPro" id="IPR036388">
    <property type="entry name" value="WH-like_DNA-bd_sf"/>
</dbReference>
<dbReference type="SUPFAM" id="SSF48008">
    <property type="entry name" value="GntR ligand-binding domain-like"/>
    <property type="match status" value="1"/>
</dbReference>
<dbReference type="SUPFAM" id="SSF46785">
    <property type="entry name" value="Winged helix' DNA-binding domain"/>
    <property type="match status" value="1"/>
</dbReference>
<dbReference type="InterPro" id="IPR036390">
    <property type="entry name" value="WH_DNA-bd_sf"/>
</dbReference>
<comment type="caution">
    <text evidence="5">The sequence shown here is derived from an EMBL/GenBank/DDBJ whole genome shotgun (WGS) entry which is preliminary data.</text>
</comment>
<dbReference type="InterPro" id="IPR011711">
    <property type="entry name" value="GntR_C"/>
</dbReference>
<dbReference type="SMART" id="SM00895">
    <property type="entry name" value="FCD"/>
    <property type="match status" value="1"/>
</dbReference>
<reference evidence="6" key="1">
    <citation type="journal article" date="2021" name="Syst. Appl. Microbiol.">
        <title>Roseomonas hellenica sp. nov., isolated from roots of wild-growing Alkanna tinctoria.</title>
        <authorList>
            <person name="Rat A."/>
            <person name="Naranjo H.D."/>
            <person name="Lebbe L."/>
            <person name="Cnockaert M."/>
            <person name="Krigas N."/>
            <person name="Grigoriadou K."/>
            <person name="Maloupa E."/>
            <person name="Willems A."/>
        </authorList>
    </citation>
    <scope>NUCLEOTIDE SEQUENCE [LARGE SCALE GENOMIC DNA]</scope>
    <source>
        <strain evidence="6">LMG 31523</strain>
    </source>
</reference>
<dbReference type="Proteomes" id="UP001196870">
    <property type="component" value="Unassembled WGS sequence"/>
</dbReference>
<dbReference type="Pfam" id="PF00392">
    <property type="entry name" value="GntR"/>
    <property type="match status" value="1"/>
</dbReference>
<dbReference type="InterPro" id="IPR008920">
    <property type="entry name" value="TF_FadR/GntR_C"/>
</dbReference>
<dbReference type="SMART" id="SM00345">
    <property type="entry name" value="HTH_GNTR"/>
    <property type="match status" value="1"/>
</dbReference>
<sequence length="230" mass="24815">MSAPEAALDALAARHLAGSRSMPDAVAEALRDGILTGLLPAGRQLKQDHLARRFGVSRAPVREALQILAGEGLLTVSRHRGVIVAPSDPADLIEIAELRGLLEGHALRLSGPRLSAADFEDAAALLDQAEAAAEPILQAELHWRFHRALLHRAERPRILAQIEHLHIAVSRYLLPAWTAAGLSVGWVASHRDLLHLVRSGQVGAAAELNSSQIEEARSRVAAWLQTREPT</sequence>
<name>A0ABS5EZW6_9PROT</name>
<evidence type="ECO:0000256" key="1">
    <source>
        <dbReference type="ARBA" id="ARBA00023015"/>
    </source>
</evidence>
<evidence type="ECO:0000313" key="6">
    <source>
        <dbReference type="Proteomes" id="UP001196870"/>
    </source>
</evidence>
<dbReference type="RefSeq" id="WP_211853508.1">
    <property type="nucleotide sequence ID" value="NZ_JAAGBB010000018.1"/>
</dbReference>
<dbReference type="PANTHER" id="PTHR43537:SF49">
    <property type="entry name" value="TRANSCRIPTIONAL REGULATORY PROTEIN"/>
    <property type="match status" value="1"/>
</dbReference>
<accession>A0ABS5EZW6</accession>
<evidence type="ECO:0000259" key="4">
    <source>
        <dbReference type="PROSITE" id="PS50949"/>
    </source>
</evidence>
<feature type="domain" description="HTH gntR-type" evidence="4">
    <location>
        <begin position="20"/>
        <end position="87"/>
    </location>
</feature>
<keyword evidence="1" id="KW-0805">Transcription regulation</keyword>
<dbReference type="InterPro" id="IPR000524">
    <property type="entry name" value="Tscrpt_reg_HTH_GntR"/>
</dbReference>
<organism evidence="5 6">
    <name type="scientific">Plastoroseomonas hellenica</name>
    <dbReference type="NCBI Taxonomy" id="2687306"/>
    <lineage>
        <taxon>Bacteria</taxon>
        <taxon>Pseudomonadati</taxon>
        <taxon>Pseudomonadota</taxon>
        <taxon>Alphaproteobacteria</taxon>
        <taxon>Acetobacterales</taxon>
        <taxon>Acetobacteraceae</taxon>
        <taxon>Plastoroseomonas</taxon>
    </lineage>
</organism>
<gene>
    <name evidence="5" type="ORF">GXW71_15855</name>
</gene>
<dbReference type="PROSITE" id="PS50949">
    <property type="entry name" value="HTH_GNTR"/>
    <property type="match status" value="1"/>
</dbReference>
<dbReference type="CDD" id="cd07377">
    <property type="entry name" value="WHTH_GntR"/>
    <property type="match status" value="1"/>
</dbReference>
<evidence type="ECO:0000313" key="5">
    <source>
        <dbReference type="EMBL" id="MBR0665833.1"/>
    </source>
</evidence>
<dbReference type="Gene3D" id="1.20.120.530">
    <property type="entry name" value="GntR ligand-binding domain-like"/>
    <property type="match status" value="1"/>
</dbReference>
<evidence type="ECO:0000256" key="2">
    <source>
        <dbReference type="ARBA" id="ARBA00023125"/>
    </source>
</evidence>
<keyword evidence="2" id="KW-0238">DNA-binding</keyword>
<proteinExistence type="predicted"/>
<protein>
    <submittedName>
        <fullName evidence="5">GntR family transcriptional regulator</fullName>
    </submittedName>
</protein>